<gene>
    <name evidence="8" type="ORF">PHAECO_LOCUS9687</name>
</gene>
<dbReference type="Pfam" id="PF12017">
    <property type="entry name" value="Tnp_P_element"/>
    <property type="match status" value="1"/>
</dbReference>
<keyword evidence="4 5" id="KW-0238">DNA-binding</keyword>
<evidence type="ECO:0000256" key="6">
    <source>
        <dbReference type="SAM" id="MobiDB-lite"/>
    </source>
</evidence>
<evidence type="ECO:0000256" key="2">
    <source>
        <dbReference type="ARBA" id="ARBA00022771"/>
    </source>
</evidence>
<dbReference type="Pfam" id="PF05485">
    <property type="entry name" value="THAP"/>
    <property type="match status" value="1"/>
</dbReference>
<feature type="region of interest" description="Disordered" evidence="6">
    <location>
        <begin position="175"/>
        <end position="194"/>
    </location>
</feature>
<reference evidence="8" key="2">
    <citation type="submission" date="2022-10" db="EMBL/GenBank/DDBJ databases">
        <authorList>
            <consortium name="ENA_rothamsted_submissions"/>
            <consortium name="culmorum"/>
            <person name="King R."/>
        </authorList>
    </citation>
    <scope>NUCLEOTIDE SEQUENCE</scope>
</reference>
<evidence type="ECO:0000313" key="8">
    <source>
        <dbReference type="EMBL" id="CAG9822051.1"/>
    </source>
</evidence>
<accession>A0A9N9SL01</accession>
<dbReference type="Pfam" id="PF21787">
    <property type="entry name" value="TNP-like_RNaseH_N"/>
    <property type="match status" value="1"/>
</dbReference>
<dbReference type="SMART" id="SM00980">
    <property type="entry name" value="THAP"/>
    <property type="match status" value="1"/>
</dbReference>
<organism evidence="8 9">
    <name type="scientific">Phaedon cochleariae</name>
    <name type="common">Mustard beetle</name>
    <dbReference type="NCBI Taxonomy" id="80249"/>
    <lineage>
        <taxon>Eukaryota</taxon>
        <taxon>Metazoa</taxon>
        <taxon>Ecdysozoa</taxon>
        <taxon>Arthropoda</taxon>
        <taxon>Hexapoda</taxon>
        <taxon>Insecta</taxon>
        <taxon>Pterygota</taxon>
        <taxon>Neoptera</taxon>
        <taxon>Endopterygota</taxon>
        <taxon>Coleoptera</taxon>
        <taxon>Polyphaga</taxon>
        <taxon>Cucujiformia</taxon>
        <taxon>Chrysomeloidea</taxon>
        <taxon>Chrysomelidae</taxon>
        <taxon>Chrysomelinae</taxon>
        <taxon>Chrysomelini</taxon>
        <taxon>Phaedon</taxon>
    </lineage>
</organism>
<dbReference type="Gene3D" id="6.20.210.20">
    <property type="entry name" value="THAP domain"/>
    <property type="match status" value="1"/>
</dbReference>
<dbReference type="SUPFAM" id="SSF57716">
    <property type="entry name" value="Glucocorticoid receptor-like (DNA-binding domain)"/>
    <property type="match status" value="1"/>
</dbReference>
<name>A0A9N9SL01_PHACE</name>
<dbReference type="SMART" id="SM00692">
    <property type="entry name" value="DM3"/>
    <property type="match status" value="1"/>
</dbReference>
<dbReference type="PANTHER" id="PTHR46600:SF11">
    <property type="entry name" value="THAP DOMAIN-CONTAINING PROTEIN 10"/>
    <property type="match status" value="1"/>
</dbReference>
<keyword evidence="2 5" id="KW-0863">Zinc-finger</keyword>
<dbReference type="InterPro" id="IPR006612">
    <property type="entry name" value="THAP_Znf"/>
</dbReference>
<reference evidence="8" key="1">
    <citation type="submission" date="2022-01" db="EMBL/GenBank/DDBJ databases">
        <authorList>
            <person name="King R."/>
        </authorList>
    </citation>
    <scope>NUCLEOTIDE SEQUENCE</scope>
</reference>
<dbReference type="InterPro" id="IPR038441">
    <property type="entry name" value="THAP_Znf_sf"/>
</dbReference>
<keyword evidence="1" id="KW-0479">Metal-binding</keyword>
<dbReference type="OrthoDB" id="7617100at2759"/>
<evidence type="ECO:0000256" key="4">
    <source>
        <dbReference type="ARBA" id="ARBA00023125"/>
    </source>
</evidence>
<dbReference type="InterPro" id="IPR026516">
    <property type="entry name" value="THAP1/10"/>
</dbReference>
<evidence type="ECO:0000256" key="3">
    <source>
        <dbReference type="ARBA" id="ARBA00022833"/>
    </source>
</evidence>
<dbReference type="PANTHER" id="PTHR46600">
    <property type="entry name" value="THAP DOMAIN-CONTAINING"/>
    <property type="match status" value="1"/>
</dbReference>
<dbReference type="Proteomes" id="UP001153737">
    <property type="component" value="Chromosome 5"/>
</dbReference>
<sequence length="408" mass="47008">MVGRGNKCCFHNCENSKRSNPNLHLFKFPKSEELSQQWVINSGHVNLLDISPGTLMKNKVVCEDHFSEDDYRNTLNRKLLKKTAVPKHFSGGIVDEKSIRKSSPLPSTYWELSGSVSDTNLKKTVRTYKNVMLQDFLPDTLLQESSVVRKKSSDSDVSEKTKQWLDDITNMPTSSKSKRHLYDVPDSPKKKKMKKTIEHQRNLLKNERSTIPYLRNKCAMLKQTNKLQNTSNKIQFKSKYSRAVTSMQISHKKRTIWTRDEKELAPLTFYKSPSTYKFLRQKLKINLPALSTIRKWIGGASFRPGFDKLHFIQITRKVQVMEEAEKYCTIVFDEMKIDRKFEYSKLLDTIEGFEDKGIIGGRSKTTGTQVMVLLAGGLYSKWKIPLGYFVYGSAMKHTILKGVIIKAI</sequence>
<evidence type="ECO:0000313" key="9">
    <source>
        <dbReference type="Proteomes" id="UP001153737"/>
    </source>
</evidence>
<dbReference type="InterPro" id="IPR021896">
    <property type="entry name" value="THAP9-like_HTH"/>
</dbReference>
<dbReference type="EMBL" id="OU896711">
    <property type="protein sequence ID" value="CAG9822051.1"/>
    <property type="molecule type" value="Genomic_DNA"/>
</dbReference>
<feature type="domain" description="THAP-type" evidence="7">
    <location>
        <begin position="1"/>
        <end position="89"/>
    </location>
</feature>
<dbReference type="AlphaFoldDB" id="A0A9N9SL01"/>
<dbReference type="PROSITE" id="PS50950">
    <property type="entry name" value="ZF_THAP"/>
    <property type="match status" value="1"/>
</dbReference>
<dbReference type="GO" id="GO:0008270">
    <property type="term" value="F:zinc ion binding"/>
    <property type="evidence" value="ECO:0007669"/>
    <property type="project" value="UniProtKB-KW"/>
</dbReference>
<dbReference type="GO" id="GO:0043565">
    <property type="term" value="F:sequence-specific DNA binding"/>
    <property type="evidence" value="ECO:0007669"/>
    <property type="project" value="InterPro"/>
</dbReference>
<evidence type="ECO:0000259" key="7">
    <source>
        <dbReference type="PROSITE" id="PS50950"/>
    </source>
</evidence>
<keyword evidence="9" id="KW-1185">Reference proteome</keyword>
<protein>
    <recommendedName>
        <fullName evidence="7">THAP-type domain-containing protein</fullName>
    </recommendedName>
</protein>
<dbReference type="InterPro" id="IPR048365">
    <property type="entry name" value="TNP-like_RNaseH_N"/>
</dbReference>
<keyword evidence="3" id="KW-0862">Zinc</keyword>
<evidence type="ECO:0000256" key="1">
    <source>
        <dbReference type="ARBA" id="ARBA00022723"/>
    </source>
</evidence>
<evidence type="ECO:0000256" key="5">
    <source>
        <dbReference type="PROSITE-ProRule" id="PRU00309"/>
    </source>
</evidence>
<proteinExistence type="predicted"/>